<dbReference type="GeneID" id="43586051"/>
<dbReference type="PANTHER" id="PTHR14398:SF0">
    <property type="entry name" value="ZINC FINGER PROTEIN SWM"/>
    <property type="match status" value="1"/>
</dbReference>
<dbReference type="InterPro" id="IPR000504">
    <property type="entry name" value="RRM_dom"/>
</dbReference>
<comment type="function">
    <text evidence="5">May be involved in the turnover of nuclear polyadenylated (pA+) RNA.</text>
</comment>
<feature type="compositionally biased region" description="Gly residues" evidence="7">
    <location>
        <begin position="198"/>
        <end position="209"/>
    </location>
</feature>
<evidence type="ECO:0000256" key="4">
    <source>
        <dbReference type="ARBA" id="ARBA00022884"/>
    </source>
</evidence>
<dbReference type="SUPFAM" id="SSF90229">
    <property type="entry name" value="CCCH zinc finger"/>
    <property type="match status" value="1"/>
</dbReference>
<dbReference type="SMART" id="SM00360">
    <property type="entry name" value="RRM"/>
    <property type="match status" value="1"/>
</dbReference>
<dbReference type="SUPFAM" id="SSF54928">
    <property type="entry name" value="RNA-binding domain, RBD"/>
    <property type="match status" value="1"/>
</dbReference>
<dbReference type="Proteomes" id="UP000322225">
    <property type="component" value="Chromosome 13"/>
</dbReference>
<dbReference type="OrthoDB" id="443401at2759"/>
<keyword evidence="6" id="KW-0175">Coiled coil</keyword>
<feature type="region of interest" description="Disordered" evidence="7">
    <location>
        <begin position="197"/>
        <end position="244"/>
    </location>
</feature>
<evidence type="ECO:0000313" key="9">
    <source>
        <dbReference type="Proteomes" id="UP000322225"/>
    </source>
</evidence>
<dbReference type="EMBL" id="CP144063">
    <property type="protein sequence ID" value="WWD22505.1"/>
    <property type="molecule type" value="Genomic_DNA"/>
</dbReference>
<dbReference type="Gene3D" id="3.30.70.330">
    <property type="match status" value="1"/>
</dbReference>
<proteinExistence type="predicted"/>
<reference evidence="8" key="1">
    <citation type="submission" date="2017-08" db="EMBL/GenBank/DDBJ databases">
        <authorList>
            <person name="Cuomo C."/>
            <person name="Billmyre B."/>
            <person name="Heitman J."/>
        </authorList>
    </citation>
    <scope>NUCLEOTIDE SEQUENCE</scope>
    <source>
        <strain evidence="8">CBS 12478</strain>
    </source>
</reference>
<feature type="region of interest" description="Disordered" evidence="7">
    <location>
        <begin position="258"/>
        <end position="282"/>
    </location>
</feature>
<dbReference type="InterPro" id="IPR002483">
    <property type="entry name" value="PWI_dom"/>
</dbReference>
<feature type="region of interest" description="Disordered" evidence="7">
    <location>
        <begin position="520"/>
        <end position="549"/>
    </location>
</feature>
<dbReference type="InterPro" id="IPR012677">
    <property type="entry name" value="Nucleotide-bd_a/b_plait_sf"/>
</dbReference>
<dbReference type="InterPro" id="IPR036855">
    <property type="entry name" value="Znf_CCCH_sf"/>
</dbReference>
<feature type="compositionally biased region" description="Pro residues" evidence="7">
    <location>
        <begin position="84"/>
        <end position="97"/>
    </location>
</feature>
<keyword evidence="9" id="KW-1185">Reference proteome</keyword>
<keyword evidence="4" id="KW-0694">RNA-binding</keyword>
<dbReference type="AlphaFoldDB" id="A0A5M6C9S0"/>
<evidence type="ECO:0000256" key="2">
    <source>
        <dbReference type="ARBA" id="ARBA00022771"/>
    </source>
</evidence>
<organism evidence="8 9">
    <name type="scientific">Kwoniella shandongensis</name>
    <dbReference type="NCBI Taxonomy" id="1734106"/>
    <lineage>
        <taxon>Eukaryota</taxon>
        <taxon>Fungi</taxon>
        <taxon>Dikarya</taxon>
        <taxon>Basidiomycota</taxon>
        <taxon>Agaricomycotina</taxon>
        <taxon>Tremellomycetes</taxon>
        <taxon>Tremellales</taxon>
        <taxon>Cryptococcaceae</taxon>
        <taxon>Kwoniella</taxon>
    </lineage>
</organism>
<dbReference type="InterPro" id="IPR045137">
    <property type="entry name" value="RBM26/27"/>
</dbReference>
<name>A0A5M6C9S0_9TREE</name>
<feature type="compositionally biased region" description="Basic and acidic residues" evidence="7">
    <location>
        <begin position="640"/>
        <end position="650"/>
    </location>
</feature>
<evidence type="ECO:0000256" key="3">
    <source>
        <dbReference type="ARBA" id="ARBA00022833"/>
    </source>
</evidence>
<evidence type="ECO:0000256" key="1">
    <source>
        <dbReference type="ARBA" id="ARBA00022723"/>
    </source>
</evidence>
<keyword evidence="2" id="KW-0863">Zinc-finger</keyword>
<dbReference type="PANTHER" id="PTHR14398">
    <property type="entry name" value="RNA RECOGNITION RRM/RNP DOMAIN"/>
    <property type="match status" value="1"/>
</dbReference>
<feature type="coiled-coil region" evidence="6">
    <location>
        <begin position="399"/>
        <end position="426"/>
    </location>
</feature>
<dbReference type="RefSeq" id="XP_031863500.1">
    <property type="nucleotide sequence ID" value="XM_032001943.1"/>
</dbReference>
<dbReference type="KEGG" id="ksn:43586051"/>
<dbReference type="CDD" id="cd12257">
    <property type="entry name" value="RRM1_RBM26_like"/>
    <property type="match status" value="1"/>
</dbReference>
<feature type="compositionally biased region" description="Basic residues" evidence="7">
    <location>
        <begin position="527"/>
        <end position="539"/>
    </location>
</feature>
<dbReference type="GO" id="GO:0003723">
    <property type="term" value="F:RNA binding"/>
    <property type="evidence" value="ECO:0007669"/>
    <property type="project" value="UniProtKB-UniRule"/>
</dbReference>
<feature type="compositionally biased region" description="Polar residues" evidence="7">
    <location>
        <begin position="266"/>
        <end position="282"/>
    </location>
</feature>
<feature type="region of interest" description="Disordered" evidence="7">
    <location>
        <begin position="84"/>
        <end position="155"/>
    </location>
</feature>
<keyword evidence="1" id="KW-0479">Metal-binding</keyword>
<dbReference type="GO" id="GO:0005634">
    <property type="term" value="C:nucleus"/>
    <property type="evidence" value="ECO:0007669"/>
    <property type="project" value="TreeGrafter"/>
</dbReference>
<feature type="region of interest" description="Disordered" evidence="7">
    <location>
        <begin position="621"/>
        <end position="650"/>
    </location>
</feature>
<dbReference type="GO" id="GO:0008270">
    <property type="term" value="F:zinc ion binding"/>
    <property type="evidence" value="ECO:0007669"/>
    <property type="project" value="UniProtKB-KW"/>
</dbReference>
<dbReference type="PROSITE" id="PS50103">
    <property type="entry name" value="ZF_C3H1"/>
    <property type="match status" value="1"/>
</dbReference>
<sequence length="650" mass="70416">MPFNDALDTTEFKTWLVKTIEPLCDADPIVMSDYIIALLKHDAVMAEDEWKTFISRELVDFLEDSSKGFVDTLFETLNSKSYLPPPAATPLSPPKGPKGPSLVSSYVPSAPATQPIAGPSTTSRAVINAQTPMETDKDVSMEDGPAQHAGGQPRRQKCFDYHERGFCMRGANCPYEHSEDVIIPTPEMMFGQFPPFMGPGGPGGPGRGNGRGRGRGRGAGYGPQGSGNGHMGQAPGGFPPQMGGPPFPMPGFPQMGGAGAQFGNDDASNNFMGSNRPPSDRQSTSLVITEIPPAHLSIQAIQDYFSKFGDVTNVALEGKKRRALISFATNREAFSAWKSEDAIFGSRHVKVLWHRPRPGQGGAGQEALEKSAELLANMKKMNNGEGPQGNVKAKLSGPESRLRATLAELEVQERQAKKETLMAEQKVLLKRAEGATKEEKVQILTRLKELSKEMETLNKPPKVEVGDVEMSDKEKLDRELAKHGMETTEGKDQDELLKLSAQLSALRDKASTLGIDASARYSPYSRPRGRGAPRARGRGRGGTPRPMRLDNRSRIINVTGEAVQSDEGRQAAQQWYESTGGAVQVVDGGLRVTFPARDVAERALAKGTKEIVDAPGAIQATWHTAPVESSAPDVEMADDDDRRGERDEED</sequence>
<reference evidence="8" key="2">
    <citation type="submission" date="2024-01" db="EMBL/GenBank/DDBJ databases">
        <title>Comparative genomics of Cryptococcus and Kwoniella reveals pathogenesis evolution and contrasting modes of karyotype evolution via chromosome fusion or intercentromeric recombination.</title>
        <authorList>
            <person name="Coelho M.A."/>
            <person name="David-Palma M."/>
            <person name="Shea T."/>
            <person name="Bowers K."/>
            <person name="McGinley-Smith S."/>
            <person name="Mohammad A.W."/>
            <person name="Gnirke A."/>
            <person name="Yurkov A.M."/>
            <person name="Nowrousian M."/>
            <person name="Sun S."/>
            <person name="Cuomo C.A."/>
            <person name="Heitman J."/>
        </authorList>
    </citation>
    <scope>NUCLEOTIDE SEQUENCE</scope>
    <source>
        <strain evidence="8">CBS 12478</strain>
    </source>
</reference>
<feature type="compositionally biased region" description="Polar residues" evidence="7">
    <location>
        <begin position="119"/>
        <end position="133"/>
    </location>
</feature>
<evidence type="ECO:0000256" key="6">
    <source>
        <dbReference type="SAM" id="Coils"/>
    </source>
</evidence>
<dbReference type="InterPro" id="IPR000571">
    <property type="entry name" value="Znf_CCCH"/>
</dbReference>
<gene>
    <name evidence="8" type="ORF">CI109_106998</name>
</gene>
<accession>A0A5M6C9S0</accession>
<keyword evidence="3" id="KW-0862">Zinc</keyword>
<feature type="compositionally biased region" description="Gly residues" evidence="7">
    <location>
        <begin position="217"/>
        <end position="230"/>
    </location>
</feature>
<dbReference type="PROSITE" id="PS50102">
    <property type="entry name" value="RRM"/>
    <property type="match status" value="1"/>
</dbReference>
<dbReference type="InterPro" id="IPR035979">
    <property type="entry name" value="RBD_domain_sf"/>
</dbReference>
<evidence type="ECO:0000256" key="7">
    <source>
        <dbReference type="SAM" id="MobiDB-lite"/>
    </source>
</evidence>
<evidence type="ECO:0000313" key="8">
    <source>
        <dbReference type="EMBL" id="WWD22505.1"/>
    </source>
</evidence>
<dbReference type="SMART" id="SM00356">
    <property type="entry name" value="ZnF_C3H1"/>
    <property type="match status" value="1"/>
</dbReference>
<protein>
    <submittedName>
        <fullName evidence="8">Uncharacterized protein</fullName>
    </submittedName>
</protein>
<dbReference type="Pfam" id="PF01480">
    <property type="entry name" value="PWI"/>
    <property type="match status" value="1"/>
</dbReference>
<evidence type="ECO:0000256" key="5">
    <source>
        <dbReference type="ARBA" id="ARBA00043866"/>
    </source>
</evidence>